<evidence type="ECO:0000313" key="3">
    <source>
        <dbReference type="Proteomes" id="UP000028524"/>
    </source>
</evidence>
<feature type="compositionally biased region" description="Basic and acidic residues" evidence="1">
    <location>
        <begin position="374"/>
        <end position="393"/>
    </location>
</feature>
<gene>
    <name evidence="2" type="ORF">S40285_04156</name>
</gene>
<feature type="compositionally biased region" description="Low complexity" evidence="1">
    <location>
        <begin position="207"/>
        <end position="221"/>
    </location>
</feature>
<sequence length="393" mass="43083">MPSPPTNLVEAALYGREVNGSPAPTTVSDRIAIAASGDVSIPTAALQAVFHHSPGFFSGCLLTVPRTSAAAFLPLRPPKSHLRLTSTPSSPDTTAHLESSFLPTPTPPSPGLTFSTALAVPRRSPAVMPKYYEYEEYSRRTAGQPRDDSPPRDAAARPYDPNYRPFDTVSPRSPDDHPYARSPMRLEPPASNARPRSVPPPNTSALVPRARSPSPVSSRSSDVVRRRDRSPSPLGKARSVVQDNFTNSTAGIGASLLGAVVGGFAAREASSAAMRYRRKDRRPSHGRYDDEDDGTARMVSTILGAVAGGLGANALANKVEDSRDKDRAHQHAWEQRHGREKDLPHYDTGRRADMDHRNGRGLPDDDDDDYDYVYDDRRPRRRRSDDDYNSRYH</sequence>
<feature type="compositionally biased region" description="Basic residues" evidence="1">
    <location>
        <begin position="275"/>
        <end position="285"/>
    </location>
</feature>
<feature type="compositionally biased region" description="Basic and acidic residues" evidence="1">
    <location>
        <begin position="137"/>
        <end position="155"/>
    </location>
</feature>
<keyword evidence="3" id="KW-1185">Reference proteome</keyword>
<evidence type="ECO:0008006" key="4">
    <source>
        <dbReference type="Google" id="ProtNLM"/>
    </source>
</evidence>
<feature type="compositionally biased region" description="Basic and acidic residues" evidence="1">
    <location>
        <begin position="318"/>
        <end position="358"/>
    </location>
</feature>
<name>A0A084QCU0_STAC4</name>
<accession>A0A084QCU0</accession>
<dbReference type="Proteomes" id="UP000028524">
    <property type="component" value="Unassembled WGS sequence"/>
</dbReference>
<dbReference type="EMBL" id="KL660836">
    <property type="protein sequence ID" value="KFA61775.1"/>
    <property type="molecule type" value="Genomic_DNA"/>
</dbReference>
<dbReference type="HOGENOM" id="CLU_727958_0_0_1"/>
<organism evidence="2 3">
    <name type="scientific">Stachybotrys chlorohalonatus (strain IBT 40285)</name>
    <dbReference type="NCBI Taxonomy" id="1283841"/>
    <lineage>
        <taxon>Eukaryota</taxon>
        <taxon>Fungi</taxon>
        <taxon>Dikarya</taxon>
        <taxon>Ascomycota</taxon>
        <taxon>Pezizomycotina</taxon>
        <taxon>Sordariomycetes</taxon>
        <taxon>Hypocreomycetidae</taxon>
        <taxon>Hypocreales</taxon>
        <taxon>Stachybotryaceae</taxon>
        <taxon>Stachybotrys</taxon>
    </lineage>
</organism>
<feature type="compositionally biased region" description="Polar residues" evidence="1">
    <location>
        <begin position="83"/>
        <end position="97"/>
    </location>
</feature>
<reference evidence="2 3" key="1">
    <citation type="journal article" date="2014" name="BMC Genomics">
        <title>Comparative genome sequencing reveals chemotype-specific gene clusters in the toxigenic black mold Stachybotrys.</title>
        <authorList>
            <person name="Semeiks J."/>
            <person name="Borek D."/>
            <person name="Otwinowski Z."/>
            <person name="Grishin N.V."/>
        </authorList>
    </citation>
    <scope>NUCLEOTIDE SEQUENCE [LARGE SCALE GENOMIC DNA]</scope>
    <source>
        <strain evidence="2 3">IBT 40285</strain>
    </source>
</reference>
<protein>
    <recommendedName>
        <fullName evidence="4">Glycine zipper 2TM domain-containing protein</fullName>
    </recommendedName>
</protein>
<evidence type="ECO:0000313" key="2">
    <source>
        <dbReference type="EMBL" id="KFA61775.1"/>
    </source>
</evidence>
<dbReference type="STRING" id="1283841.A0A084QCU0"/>
<feature type="region of interest" description="Disordered" evidence="1">
    <location>
        <begin position="273"/>
        <end position="293"/>
    </location>
</feature>
<dbReference type="AlphaFoldDB" id="A0A084QCU0"/>
<dbReference type="InParanoid" id="A0A084QCU0"/>
<feature type="region of interest" description="Disordered" evidence="1">
    <location>
        <begin position="79"/>
        <end position="117"/>
    </location>
</feature>
<feature type="compositionally biased region" description="Acidic residues" evidence="1">
    <location>
        <begin position="364"/>
        <end position="373"/>
    </location>
</feature>
<dbReference type="OrthoDB" id="4779214at2759"/>
<evidence type="ECO:0000256" key="1">
    <source>
        <dbReference type="SAM" id="MobiDB-lite"/>
    </source>
</evidence>
<feature type="region of interest" description="Disordered" evidence="1">
    <location>
        <begin position="318"/>
        <end position="393"/>
    </location>
</feature>
<proteinExistence type="predicted"/>
<feature type="region of interest" description="Disordered" evidence="1">
    <location>
        <begin position="137"/>
        <end position="240"/>
    </location>
</feature>